<evidence type="ECO:0000313" key="2">
    <source>
        <dbReference type="Proteomes" id="UP000031668"/>
    </source>
</evidence>
<proteinExistence type="predicted"/>
<sequence length="118" mass="13636">MNGTPVLNISKISEFYSKKSIYARKRSIFKCKTGIDLGTNGCYEFIKGLHGVKYINPKTLDCCDGLGNCPRRQYSNPPPEHYKLFVKLVDKSSFWPREVEITGFHVVPLNYQKWDTIR</sequence>
<keyword evidence="2" id="KW-1185">Reference proteome</keyword>
<accession>A0A0C2MU73</accession>
<reference evidence="1 2" key="1">
    <citation type="journal article" date="2014" name="Genome Biol. Evol.">
        <title>The genome of the myxosporean Thelohanellus kitauei shows adaptations to nutrient acquisition within its fish host.</title>
        <authorList>
            <person name="Yang Y."/>
            <person name="Xiong J."/>
            <person name="Zhou Z."/>
            <person name="Huo F."/>
            <person name="Miao W."/>
            <person name="Ran C."/>
            <person name="Liu Y."/>
            <person name="Zhang J."/>
            <person name="Feng J."/>
            <person name="Wang M."/>
            <person name="Wang M."/>
            <person name="Wang L."/>
            <person name="Yao B."/>
        </authorList>
    </citation>
    <scope>NUCLEOTIDE SEQUENCE [LARGE SCALE GENOMIC DNA]</scope>
    <source>
        <strain evidence="1">Wuqing</strain>
    </source>
</reference>
<comment type="caution">
    <text evidence="1">The sequence shown here is derived from an EMBL/GenBank/DDBJ whole genome shotgun (WGS) entry which is preliminary data.</text>
</comment>
<dbReference type="EMBL" id="JWZT01001940">
    <property type="protein sequence ID" value="KII70881.1"/>
    <property type="molecule type" value="Genomic_DNA"/>
</dbReference>
<dbReference type="AlphaFoldDB" id="A0A0C2MU73"/>
<protein>
    <submittedName>
        <fullName evidence="1">Uncharacterized protein</fullName>
    </submittedName>
</protein>
<dbReference type="Proteomes" id="UP000031668">
    <property type="component" value="Unassembled WGS sequence"/>
</dbReference>
<name>A0A0C2MU73_THEKT</name>
<organism evidence="1 2">
    <name type="scientific">Thelohanellus kitauei</name>
    <name type="common">Myxosporean</name>
    <dbReference type="NCBI Taxonomy" id="669202"/>
    <lineage>
        <taxon>Eukaryota</taxon>
        <taxon>Metazoa</taxon>
        <taxon>Cnidaria</taxon>
        <taxon>Myxozoa</taxon>
        <taxon>Myxosporea</taxon>
        <taxon>Bivalvulida</taxon>
        <taxon>Platysporina</taxon>
        <taxon>Myxobolidae</taxon>
        <taxon>Thelohanellus</taxon>
    </lineage>
</organism>
<gene>
    <name evidence="1" type="ORF">RF11_04315</name>
</gene>
<evidence type="ECO:0000313" key="1">
    <source>
        <dbReference type="EMBL" id="KII70881.1"/>
    </source>
</evidence>